<name>A0A1H8GGF7_9PROT</name>
<evidence type="ECO:0000256" key="3">
    <source>
        <dbReference type="SAM" id="Phobius"/>
    </source>
</evidence>
<feature type="region of interest" description="Disordered" evidence="2">
    <location>
        <begin position="124"/>
        <end position="143"/>
    </location>
</feature>
<sequence>MIPIPWSIVVRFAFKAAPYAIGVVVVGMLLWSVYSWDQGRLKDSYREGYAAREAIAVKAERDLLKQKEKIVAKRMKEEKHRRELDKQHLNEVLNAERERNKKLLDDIADLGNKRMYAAVKKRKPDNCGREGMHAGGVSGVDDRETERLELSAETQRDIQTFGIDVQQIVNKYLTLVDFIEKNQGECLKIVGKSLSETTPR</sequence>
<organism evidence="4 5">
    <name type="scientific">Nitrosomonas marina</name>
    <dbReference type="NCBI Taxonomy" id="917"/>
    <lineage>
        <taxon>Bacteria</taxon>
        <taxon>Pseudomonadati</taxon>
        <taxon>Pseudomonadota</taxon>
        <taxon>Betaproteobacteria</taxon>
        <taxon>Nitrosomonadales</taxon>
        <taxon>Nitrosomonadaceae</taxon>
        <taxon>Nitrosomonas</taxon>
    </lineage>
</organism>
<keyword evidence="3" id="KW-0812">Transmembrane</keyword>
<keyword evidence="3" id="KW-0472">Membrane</keyword>
<protein>
    <submittedName>
        <fullName evidence="4">Bacteriophage Rz lysis protein</fullName>
    </submittedName>
</protein>
<dbReference type="RefSeq" id="WP_090633294.1">
    <property type="nucleotide sequence ID" value="NZ_FOCP01000018.1"/>
</dbReference>
<dbReference type="EMBL" id="FOCP01000018">
    <property type="protein sequence ID" value="SEN43063.1"/>
    <property type="molecule type" value="Genomic_DNA"/>
</dbReference>
<gene>
    <name evidence="4" type="ORF">SAMN05216325_11812</name>
</gene>
<dbReference type="Proteomes" id="UP000199459">
    <property type="component" value="Unassembled WGS sequence"/>
</dbReference>
<proteinExistence type="predicted"/>
<evidence type="ECO:0000256" key="2">
    <source>
        <dbReference type="SAM" id="MobiDB-lite"/>
    </source>
</evidence>
<evidence type="ECO:0000313" key="5">
    <source>
        <dbReference type="Proteomes" id="UP000199459"/>
    </source>
</evidence>
<feature type="coiled-coil region" evidence="1">
    <location>
        <begin position="86"/>
        <end position="113"/>
    </location>
</feature>
<reference evidence="4 5" key="1">
    <citation type="submission" date="2016-10" db="EMBL/GenBank/DDBJ databases">
        <authorList>
            <person name="de Groot N.N."/>
        </authorList>
    </citation>
    <scope>NUCLEOTIDE SEQUENCE [LARGE SCALE GENOMIC DNA]</scope>
    <source>
        <strain evidence="4 5">Nm22</strain>
    </source>
</reference>
<dbReference type="AlphaFoldDB" id="A0A1H8GGF7"/>
<evidence type="ECO:0000313" key="4">
    <source>
        <dbReference type="EMBL" id="SEN43063.1"/>
    </source>
</evidence>
<feature type="transmembrane region" description="Helical" evidence="3">
    <location>
        <begin position="16"/>
        <end position="36"/>
    </location>
</feature>
<keyword evidence="1" id="KW-0175">Coiled coil</keyword>
<accession>A0A1H8GGF7</accession>
<evidence type="ECO:0000256" key="1">
    <source>
        <dbReference type="SAM" id="Coils"/>
    </source>
</evidence>
<keyword evidence="3" id="KW-1133">Transmembrane helix</keyword>